<gene>
    <name evidence="1" type="ORF">PRZ01_11675</name>
</gene>
<name>A0ABT5KSQ1_9BURK</name>
<keyword evidence="2" id="KW-1185">Reference proteome</keyword>
<organism evidence="1 2">
    <name type="scientific">Roseateles koreensis</name>
    <dbReference type="NCBI Taxonomy" id="2987526"/>
    <lineage>
        <taxon>Bacteria</taxon>
        <taxon>Pseudomonadati</taxon>
        <taxon>Pseudomonadota</taxon>
        <taxon>Betaproteobacteria</taxon>
        <taxon>Burkholderiales</taxon>
        <taxon>Sphaerotilaceae</taxon>
        <taxon>Roseateles</taxon>
    </lineage>
</organism>
<evidence type="ECO:0000313" key="1">
    <source>
        <dbReference type="EMBL" id="MDC8785851.1"/>
    </source>
</evidence>
<dbReference type="RefSeq" id="WP_273596963.1">
    <property type="nucleotide sequence ID" value="NZ_JAQQXS010000009.1"/>
</dbReference>
<reference evidence="1 2" key="1">
    <citation type="submission" date="2022-10" db="EMBL/GenBank/DDBJ databases">
        <title>paucibacter sp. hw8 Genome sequencing.</title>
        <authorList>
            <person name="Park S."/>
        </authorList>
    </citation>
    <scope>NUCLEOTIDE SEQUENCE [LARGE SCALE GENOMIC DNA]</scope>
    <source>
        <strain evidence="2">hw8</strain>
    </source>
</reference>
<comment type="caution">
    <text evidence="1">The sequence shown here is derived from an EMBL/GenBank/DDBJ whole genome shotgun (WGS) entry which is preliminary data.</text>
</comment>
<accession>A0ABT5KSQ1</accession>
<sequence>MTPLSNEGPADGPNLPRRTAAAKLLSLAATFCCALPTGQARAHATDAHPPPPAQAAERAALLQAAQTALSQGQSRVALAHLERAALMSHDADTEMLMVMALLQAGEFRNALNFASHTAGAHKDEPEALALYACLQALSGQPAFAARLVDAGLQRQAGLPALLAVQPLVQALAGAAPANTSSTWTGPGPWPFGIQAPAHARVQARGTGLLLNKGQHALLPLQPSPVFWLRNGLGEMTEAQPDTTADFAALNDALAALGLCIAPLSPALKLPAGLAALRCAPRSAFAGSPVAALTYAPVPQAQPAWPAMQLGFMGRGDASAGQAVLDRALPFAATSGPVFDPAGRWLGFVVPTASSEPGRGATWVTQSVLTPMLSALLGPLPVDRQGVAQPSDQLYESLLPLTLQIVSAEA</sequence>
<evidence type="ECO:0000313" key="2">
    <source>
        <dbReference type="Proteomes" id="UP001219862"/>
    </source>
</evidence>
<protein>
    <recommendedName>
        <fullName evidence="3">Tetratricopeptide repeat protein</fullName>
    </recommendedName>
</protein>
<dbReference type="EMBL" id="JAQQXS010000009">
    <property type="protein sequence ID" value="MDC8785851.1"/>
    <property type="molecule type" value="Genomic_DNA"/>
</dbReference>
<proteinExistence type="predicted"/>
<dbReference type="Proteomes" id="UP001219862">
    <property type="component" value="Unassembled WGS sequence"/>
</dbReference>
<evidence type="ECO:0008006" key="3">
    <source>
        <dbReference type="Google" id="ProtNLM"/>
    </source>
</evidence>